<comment type="similarity">
    <text evidence="2">Belongs to the SMAUG family.</text>
</comment>
<dbReference type="OrthoDB" id="2155283at2759"/>
<dbReference type="PANTHER" id="PTHR12515:SF5">
    <property type="entry name" value="PROTEIN SMAUG"/>
    <property type="match status" value="1"/>
</dbReference>
<evidence type="ECO:0000313" key="9">
    <source>
        <dbReference type="WBParaSite" id="HCON_00132440-00001"/>
    </source>
</evidence>
<feature type="region of interest" description="Disordered" evidence="6">
    <location>
        <begin position="46"/>
        <end position="88"/>
    </location>
</feature>
<evidence type="ECO:0000313" key="8">
    <source>
        <dbReference type="Proteomes" id="UP000025227"/>
    </source>
</evidence>
<dbReference type="InterPro" id="IPR037093">
    <property type="entry name" value="PHAT_dom_sf"/>
</dbReference>
<keyword evidence="4" id="KW-0678">Repressor</keyword>
<feature type="domain" description="SAM" evidence="7">
    <location>
        <begin position="87"/>
        <end position="150"/>
    </location>
</feature>
<reference evidence="9" key="1">
    <citation type="submission" date="2020-12" db="UniProtKB">
        <authorList>
            <consortium name="WormBaseParasite"/>
        </authorList>
    </citation>
    <scope>IDENTIFICATION</scope>
    <source>
        <strain evidence="9">MHco3</strain>
    </source>
</reference>
<dbReference type="InterPro" id="IPR037634">
    <property type="entry name" value="Smaug_SAM"/>
</dbReference>
<accession>A0A7I4YTG1</accession>
<dbReference type="Proteomes" id="UP000025227">
    <property type="component" value="Unplaced"/>
</dbReference>
<dbReference type="PANTHER" id="PTHR12515">
    <property type="entry name" value="STERILE ALPHA MOTIF DOMAIN CONTAINING PROTEIN 4-RELATED"/>
    <property type="match status" value="1"/>
</dbReference>
<feature type="region of interest" description="Disordered" evidence="6">
    <location>
        <begin position="396"/>
        <end position="423"/>
    </location>
</feature>
<name>A0A7I4YTG1_HAECO</name>
<dbReference type="GO" id="GO:0030371">
    <property type="term" value="F:translation repressor activity"/>
    <property type="evidence" value="ECO:0007669"/>
    <property type="project" value="InterPro"/>
</dbReference>
<evidence type="ECO:0000256" key="6">
    <source>
        <dbReference type="SAM" id="MobiDB-lite"/>
    </source>
</evidence>
<evidence type="ECO:0000256" key="3">
    <source>
        <dbReference type="ARBA" id="ARBA00022490"/>
    </source>
</evidence>
<feature type="region of interest" description="Disordered" evidence="6">
    <location>
        <begin position="479"/>
        <end position="504"/>
    </location>
</feature>
<dbReference type="WBParaSite" id="HCON_00132440-00001">
    <property type="protein sequence ID" value="HCON_00132440-00001"/>
    <property type="gene ID" value="HCON_00132440"/>
</dbReference>
<dbReference type="GO" id="GO:0003729">
    <property type="term" value="F:mRNA binding"/>
    <property type="evidence" value="ECO:0007669"/>
    <property type="project" value="TreeGrafter"/>
</dbReference>
<organism evidence="8 9">
    <name type="scientific">Haemonchus contortus</name>
    <name type="common">Barber pole worm</name>
    <dbReference type="NCBI Taxonomy" id="6289"/>
    <lineage>
        <taxon>Eukaryota</taxon>
        <taxon>Metazoa</taxon>
        <taxon>Ecdysozoa</taxon>
        <taxon>Nematoda</taxon>
        <taxon>Chromadorea</taxon>
        <taxon>Rhabditida</taxon>
        <taxon>Rhabditina</taxon>
        <taxon>Rhabditomorpha</taxon>
        <taxon>Strongyloidea</taxon>
        <taxon>Trichostrongylidae</taxon>
        <taxon>Haemonchus</taxon>
    </lineage>
</organism>
<feature type="compositionally biased region" description="Low complexity" evidence="6">
    <location>
        <begin position="412"/>
        <end position="423"/>
    </location>
</feature>
<dbReference type="InterPro" id="IPR050897">
    <property type="entry name" value="SMAUG/VTS1_RNA-bind"/>
</dbReference>
<protein>
    <submittedName>
        <fullName evidence="9">SAM domain-containing protein</fullName>
    </submittedName>
</protein>
<dbReference type="GO" id="GO:0000932">
    <property type="term" value="C:P-body"/>
    <property type="evidence" value="ECO:0007669"/>
    <property type="project" value="TreeGrafter"/>
</dbReference>
<dbReference type="Gene3D" id="1.10.150.50">
    <property type="entry name" value="Transcription Factor, Ets-1"/>
    <property type="match status" value="1"/>
</dbReference>
<proteinExistence type="inferred from homology"/>
<keyword evidence="5" id="KW-0694">RNA-binding</keyword>
<dbReference type="GO" id="GO:0000289">
    <property type="term" value="P:nuclear-transcribed mRNA poly(A) tail shortening"/>
    <property type="evidence" value="ECO:0007669"/>
    <property type="project" value="TreeGrafter"/>
</dbReference>
<feature type="compositionally biased region" description="Low complexity" evidence="6">
    <location>
        <begin position="482"/>
        <end position="500"/>
    </location>
</feature>
<dbReference type="Gene3D" id="1.25.40.170">
    <property type="entry name" value="Smaug, PHAT domain"/>
    <property type="match status" value="1"/>
</dbReference>
<feature type="compositionally biased region" description="Polar residues" evidence="6">
    <location>
        <begin position="396"/>
        <end position="411"/>
    </location>
</feature>
<evidence type="ECO:0000256" key="5">
    <source>
        <dbReference type="ARBA" id="ARBA00022884"/>
    </source>
</evidence>
<sequence>DEEVMQQFPLLRGCSVDLNTSHFAPILSATTNFHLEDKTSVGQPLTVGDINQNLNDQVGEYGPSKSTSQLKSPAPGSSTVMPPSLDSLKPGMRDVPAWLKSLRLHKYTAMFAELSYEEMMKLDEAELERRNVTKGARTKILQSIRKLYCRAGDLRAMHERLSLSHPQRCLRCAIATLRQMIATPMIPYTPTPGENSDCVHGFVCISYINNQNLPGLIFNLLGEIQKAVFMSGRQPIDIEYEYLLMLFSIYDKLNNNEAFTPVQKQRVHQWKRLARKAIRPADVRHQRVGLPHSGKCEVCHHKDMVHRERAKTSFKLNSGVPETSPYTHGQQQNIAAVEWSPFVQKPPHNAPSIVSKEQRRQDVSCVGLSNFFVDSFHLETPKIRTFKTISSSKPFTQSFPQYRSRPSTATGSSHAVPSLSSSSQMFGESSRWPRSIYENHQFLFHGDFAFDTIQVPNQVTTSAASNWVPSSAMSSVTERGCESTSGYSSSTSERSSGAGSPRACAPGQTLYDRVCRDVAALQLSI</sequence>
<dbReference type="Pfam" id="PF00536">
    <property type="entry name" value="SAM_1"/>
    <property type="match status" value="1"/>
</dbReference>
<dbReference type="SUPFAM" id="SSF47769">
    <property type="entry name" value="SAM/Pointed domain"/>
    <property type="match status" value="1"/>
</dbReference>
<dbReference type="SMART" id="SM00454">
    <property type="entry name" value="SAM"/>
    <property type="match status" value="1"/>
</dbReference>
<evidence type="ECO:0000256" key="1">
    <source>
        <dbReference type="ARBA" id="ARBA00004496"/>
    </source>
</evidence>
<dbReference type="CDD" id="cd09557">
    <property type="entry name" value="SAM_Smaug"/>
    <property type="match status" value="1"/>
</dbReference>
<dbReference type="AlphaFoldDB" id="A0A7I4YTG1"/>
<keyword evidence="8" id="KW-1185">Reference proteome</keyword>
<dbReference type="InterPro" id="IPR001660">
    <property type="entry name" value="SAM"/>
</dbReference>
<dbReference type="OMA" id="RWPRSIY"/>
<evidence type="ECO:0000256" key="2">
    <source>
        <dbReference type="ARBA" id="ARBA00008232"/>
    </source>
</evidence>
<comment type="subcellular location">
    <subcellularLocation>
        <location evidence="1">Cytoplasm</location>
    </subcellularLocation>
</comment>
<evidence type="ECO:0000256" key="4">
    <source>
        <dbReference type="ARBA" id="ARBA00022491"/>
    </source>
</evidence>
<keyword evidence="3" id="KW-0963">Cytoplasm</keyword>
<evidence type="ECO:0000259" key="7">
    <source>
        <dbReference type="SMART" id="SM00454"/>
    </source>
</evidence>
<feature type="compositionally biased region" description="Polar residues" evidence="6">
    <location>
        <begin position="64"/>
        <end position="81"/>
    </location>
</feature>
<dbReference type="InterPro" id="IPR013761">
    <property type="entry name" value="SAM/pointed_sf"/>
</dbReference>